<reference evidence="2 3" key="1">
    <citation type="journal article" date="2016" name="Nat. Commun.">
        <title>Thousands of microbial genomes shed light on interconnected biogeochemical processes in an aquifer system.</title>
        <authorList>
            <person name="Anantharaman K."/>
            <person name="Brown C.T."/>
            <person name="Hug L.A."/>
            <person name="Sharon I."/>
            <person name="Castelle C.J."/>
            <person name="Probst A.J."/>
            <person name="Thomas B.C."/>
            <person name="Singh A."/>
            <person name="Wilkins M.J."/>
            <person name="Karaoz U."/>
            <person name="Brodie E.L."/>
            <person name="Williams K.H."/>
            <person name="Hubbard S.S."/>
            <person name="Banfield J.F."/>
        </authorList>
    </citation>
    <scope>NUCLEOTIDE SEQUENCE [LARGE SCALE GENOMIC DNA]</scope>
</reference>
<proteinExistence type="predicted"/>
<comment type="caution">
    <text evidence="2">The sequence shown here is derived from an EMBL/GenBank/DDBJ whole genome shotgun (WGS) entry which is preliminary data.</text>
</comment>
<accession>A0A1F6N491</accession>
<dbReference type="AlphaFoldDB" id="A0A1F6N491"/>
<keyword evidence="1" id="KW-0472">Membrane</keyword>
<keyword evidence="1" id="KW-1133">Transmembrane helix</keyword>
<feature type="transmembrane region" description="Helical" evidence="1">
    <location>
        <begin position="50"/>
        <end position="74"/>
    </location>
</feature>
<sequence length="617" mass="68018">MRYVSNHLTKHHLLHAPHKWFLAFLISPIHALEVHYQKKYHLRFAHARKLFLFDMLLLASIFIIGGIGLFWHWYDPTVQKNVAISIKINGHEQSELNRVQSGEHLFFSVTYKNNSEVVLVDPIMHINFPVGFILFNVNGKNFVTNTHSISVPNIEPKTEGEIIFAGQFFGEPNHNYPTGIELVYRQKNRNIFEVVTTGVIATLRDSTLIGSLSAPATIFENSSWKSELVIKNNNHHDLENIVIPVESNKYTSYKIDSTTAGKIDREKWYIPHLNANESATTTLTITASVPKNIDTISLELTPSIIINGTIFNQNKIAAKSAVAHPNIEISGQWSVNTASPGDIAQIIIRLKNTGSVDLKNLNLSIPLPSALVSIAAARQKNNFSSQGSNLIISQKKFPELNFLARGTAIQIPIIIPISLHPSGATNLNLVLNPKITAEVVGITQLFETNAQLNPLAIGTSLNINASAHYYSAEGDQIGRGHLPPVVGKETKYWALLEIQNGTSAVSGLKLTATLPSGVNWTGKTSVNQGREPIYSPENRTVSWEISHLSAHESAQVNFELAIMPTPSERGTILPLLANVHISGWDTFINKTVIGFGSNIDTSLPDDAIARKKGVLVQ</sequence>
<dbReference type="EMBL" id="MFQH01000009">
    <property type="protein sequence ID" value="OGH78510.1"/>
    <property type="molecule type" value="Genomic_DNA"/>
</dbReference>
<name>A0A1F6N491_9BACT</name>
<evidence type="ECO:0000313" key="2">
    <source>
        <dbReference type="EMBL" id="OGH78510.1"/>
    </source>
</evidence>
<evidence type="ECO:0000256" key="1">
    <source>
        <dbReference type="SAM" id="Phobius"/>
    </source>
</evidence>
<keyword evidence="1" id="KW-0812">Transmembrane</keyword>
<evidence type="ECO:0000313" key="3">
    <source>
        <dbReference type="Proteomes" id="UP000177040"/>
    </source>
</evidence>
<protein>
    <recommendedName>
        <fullName evidence="4">DUF11 domain-containing protein</fullName>
    </recommendedName>
</protein>
<organism evidence="2 3">
    <name type="scientific">Candidatus Magasanikbacteria bacterium RIFCSPLOWO2_01_FULL_40_15</name>
    <dbReference type="NCBI Taxonomy" id="1798686"/>
    <lineage>
        <taxon>Bacteria</taxon>
        <taxon>Candidatus Magasanikiibacteriota</taxon>
    </lineage>
</organism>
<dbReference type="Proteomes" id="UP000177040">
    <property type="component" value="Unassembled WGS sequence"/>
</dbReference>
<evidence type="ECO:0008006" key="4">
    <source>
        <dbReference type="Google" id="ProtNLM"/>
    </source>
</evidence>
<gene>
    <name evidence="2" type="ORF">A2983_03265</name>
</gene>